<name>A0ABZ3FUE8_9ACTN</name>
<dbReference type="Pfam" id="PF08818">
    <property type="entry name" value="DUF1801"/>
    <property type="match status" value="1"/>
</dbReference>
<reference evidence="2 3" key="1">
    <citation type="submission" date="2024-04" db="EMBL/GenBank/DDBJ databases">
        <title>Isolation of an actinomycete strain from pig manure.</title>
        <authorList>
            <person name="Gong T."/>
            <person name="Yu Z."/>
            <person name="An M."/>
            <person name="Wei C."/>
            <person name="Yang W."/>
            <person name="Liu L."/>
        </authorList>
    </citation>
    <scope>NUCLEOTIDE SEQUENCE [LARGE SCALE GENOMIC DNA]</scope>
    <source>
        <strain evidence="2 3">ZF39</strain>
    </source>
</reference>
<dbReference type="InterPro" id="IPR014922">
    <property type="entry name" value="YdhG-like"/>
</dbReference>
<dbReference type="RefSeq" id="WP_425310431.1">
    <property type="nucleotide sequence ID" value="NZ_CP154795.1"/>
</dbReference>
<accession>A0ABZ3FUE8</accession>
<gene>
    <name evidence="2" type="ORF">AADG42_17330</name>
</gene>
<dbReference type="Proteomes" id="UP001442841">
    <property type="component" value="Chromosome"/>
</dbReference>
<organism evidence="2 3">
    <name type="scientific">Ammonicoccus fulvus</name>
    <dbReference type="NCBI Taxonomy" id="3138240"/>
    <lineage>
        <taxon>Bacteria</taxon>
        <taxon>Bacillati</taxon>
        <taxon>Actinomycetota</taxon>
        <taxon>Actinomycetes</taxon>
        <taxon>Propionibacteriales</taxon>
        <taxon>Propionibacteriaceae</taxon>
        <taxon>Ammonicoccus</taxon>
    </lineage>
</organism>
<sequence>MDPVPFPRTGAPALRALVSAGYEHLAQLDGVRMSDVLALHGMGQKGIGALRRAMAEHGWAFAEDDPTVGAVQGGRVKVTEGRQPERNDSATAPTEVSPKEWIAALPKPRQRDDGATLLAMFDEVTGETATMWGPSIVGYGELHYVYESGREGDMPRLAFSPRGANNVLYGVHGPGSEELLARLGKHRLSVSCLYINKLADVDLDVLRELVELGWRTNAAT</sequence>
<evidence type="ECO:0000313" key="2">
    <source>
        <dbReference type="EMBL" id="XAN08997.1"/>
    </source>
</evidence>
<evidence type="ECO:0000259" key="1">
    <source>
        <dbReference type="Pfam" id="PF08818"/>
    </source>
</evidence>
<feature type="domain" description="YdhG-like" evidence="1">
    <location>
        <begin position="111"/>
        <end position="211"/>
    </location>
</feature>
<evidence type="ECO:0000313" key="3">
    <source>
        <dbReference type="Proteomes" id="UP001442841"/>
    </source>
</evidence>
<proteinExistence type="predicted"/>
<protein>
    <submittedName>
        <fullName evidence="2">DUF1801 domain-containing protein</fullName>
    </submittedName>
</protein>
<keyword evidence="3" id="KW-1185">Reference proteome</keyword>
<dbReference type="EMBL" id="CP154795">
    <property type="protein sequence ID" value="XAN08997.1"/>
    <property type="molecule type" value="Genomic_DNA"/>
</dbReference>